<name>A0ABX2ZYM6_9GAMM</name>
<dbReference type="Gene3D" id="1.20.910.10">
    <property type="entry name" value="Heme oxygenase-like"/>
    <property type="match status" value="1"/>
</dbReference>
<comment type="caution">
    <text evidence="1">The sequence shown here is derived from an EMBL/GenBank/DDBJ whole genome shotgun (WGS) entry which is preliminary data.</text>
</comment>
<reference evidence="1 2" key="1">
    <citation type="submission" date="2016-08" db="EMBL/GenBank/DDBJ databases">
        <title>Draft genome sequence of Candidatus Piscirickettsia litoralis, from seawater.</title>
        <authorList>
            <person name="Wan X."/>
            <person name="Lee A.J."/>
            <person name="Hou S."/>
            <person name="Donachie S.P."/>
        </authorList>
    </citation>
    <scope>NUCLEOTIDE SEQUENCE [LARGE SCALE GENOMIC DNA]</scope>
    <source>
        <strain evidence="1 2">Y2</strain>
    </source>
</reference>
<evidence type="ECO:0000313" key="2">
    <source>
        <dbReference type="Proteomes" id="UP000094329"/>
    </source>
</evidence>
<sequence>MQQDKFKQISNDLMIFKKNVFLANEFDHNPIAKSHKQFNQDQIAFFIQQWALVANRYITNLVQIEKTISNDGWEIVVTMIQEIIADELGRHTQGATHYEVLTQGLNETLSVDFSHLTPSKTTETLFKKMDHILSKQTPYIIGTLYAIEAKAIDELLMFKQLMLSLSKNNLSKTMQIFLDGHINEWEITHLENLNNSIYKYLIPEDYDKFRSGFEDILLALNAWWININQETLRSQETTTA</sequence>
<accession>A0ABX2ZYM6</accession>
<dbReference type="InterPro" id="IPR024477">
    <property type="entry name" value="DUF3865_CADD-like"/>
</dbReference>
<dbReference type="Proteomes" id="UP000094329">
    <property type="component" value="Unassembled WGS sequence"/>
</dbReference>
<organism evidence="1 2">
    <name type="scientific">Piscirickettsia litoralis</name>
    <dbReference type="NCBI Taxonomy" id="1891921"/>
    <lineage>
        <taxon>Bacteria</taxon>
        <taxon>Pseudomonadati</taxon>
        <taxon>Pseudomonadota</taxon>
        <taxon>Gammaproteobacteria</taxon>
        <taxon>Thiotrichales</taxon>
        <taxon>Piscirickettsiaceae</taxon>
        <taxon>Piscirickettsia</taxon>
    </lineage>
</organism>
<dbReference type="InterPro" id="IPR016084">
    <property type="entry name" value="Haem_Oase-like_multi-hlx"/>
</dbReference>
<dbReference type="RefSeq" id="WP_069311521.1">
    <property type="nucleotide sequence ID" value="NZ_MDTU01000001.1"/>
</dbReference>
<evidence type="ECO:0000313" key="1">
    <source>
        <dbReference type="EMBL" id="ODN41719.1"/>
    </source>
</evidence>
<keyword evidence="2" id="KW-1185">Reference proteome</keyword>
<proteinExistence type="predicted"/>
<gene>
    <name evidence="1" type="ORF">BGC07_00365</name>
</gene>
<dbReference type="Pfam" id="PF12981">
    <property type="entry name" value="DUF3865"/>
    <property type="match status" value="1"/>
</dbReference>
<protein>
    <submittedName>
        <fullName evidence="1">Uncharacterized protein</fullName>
    </submittedName>
</protein>
<dbReference type="EMBL" id="MDTU01000001">
    <property type="protein sequence ID" value="ODN41719.1"/>
    <property type="molecule type" value="Genomic_DNA"/>
</dbReference>